<evidence type="ECO:0000256" key="1">
    <source>
        <dbReference type="ARBA" id="ARBA00005698"/>
    </source>
</evidence>
<keyword evidence="2" id="KW-0812">Transmembrane</keyword>
<keyword evidence="2" id="KW-1003">Cell membrane</keyword>
<sequence>MDFTQLIFYVAAGLAVVSSLLMITRKNPVFSAMFLIVALFSIATIFVLLGAHFLAALQVIVYAGAIMVLFLFVIMLLNLGHDFEPDIRGRLGWAFMGGLGLVLFAEILTAVQGAPGDAGGDVLTPWFEAKGVVAGVAEPLFRDYAVAVEITGVLLLVAMVGAVVIARREA</sequence>
<dbReference type="GO" id="GO:0048038">
    <property type="term" value="F:quinone binding"/>
    <property type="evidence" value="ECO:0007669"/>
    <property type="project" value="UniProtKB-UniRule"/>
</dbReference>
<organism evidence="3 4">
    <name type="scientific">Candidatus Kutchimonas denitrificans</name>
    <dbReference type="NCBI Taxonomy" id="3056748"/>
    <lineage>
        <taxon>Bacteria</taxon>
        <taxon>Pseudomonadati</taxon>
        <taxon>Gemmatimonadota</taxon>
        <taxon>Gemmatimonadia</taxon>
        <taxon>Candidatus Palauibacterales</taxon>
        <taxon>Candidatus Palauibacteraceae</taxon>
        <taxon>Candidatus Kutchimonas</taxon>
    </lineage>
</organism>
<feature type="transmembrane region" description="Helical" evidence="2">
    <location>
        <begin position="59"/>
        <end position="79"/>
    </location>
</feature>
<comment type="subcellular location">
    <subcellularLocation>
        <location evidence="2">Cell membrane</location>
        <topology evidence="2">Multi-pass membrane protein</topology>
    </subcellularLocation>
</comment>
<keyword evidence="2" id="KW-0520">NAD</keyword>
<keyword evidence="2" id="KW-1133">Transmembrane helix</keyword>
<evidence type="ECO:0000256" key="2">
    <source>
        <dbReference type="RuleBase" id="RU004429"/>
    </source>
</evidence>
<dbReference type="EMBL" id="JAACAK010000067">
    <property type="protein sequence ID" value="NIR75215.1"/>
    <property type="molecule type" value="Genomic_DNA"/>
</dbReference>
<name>A0AAE4Z7H9_9BACT</name>
<dbReference type="EC" id="7.1.1.-" evidence="2"/>
<feature type="transmembrane region" description="Helical" evidence="2">
    <location>
        <begin position="144"/>
        <end position="166"/>
    </location>
</feature>
<protein>
    <recommendedName>
        <fullName evidence="2">NADH-quinone oxidoreductase subunit J</fullName>
        <ecNumber evidence="2">7.1.1.-</ecNumber>
    </recommendedName>
</protein>
<feature type="transmembrane region" description="Helical" evidence="2">
    <location>
        <begin position="30"/>
        <end position="53"/>
    </location>
</feature>
<dbReference type="GO" id="GO:0008137">
    <property type="term" value="F:NADH dehydrogenase (ubiquinone) activity"/>
    <property type="evidence" value="ECO:0007669"/>
    <property type="project" value="UniProtKB-UniRule"/>
</dbReference>
<dbReference type="Proteomes" id="UP000702544">
    <property type="component" value="Unassembled WGS sequence"/>
</dbReference>
<dbReference type="Gene3D" id="1.20.120.1200">
    <property type="entry name" value="NADH-ubiquinone/plastoquinone oxidoreductase chain 6, subunit NuoJ"/>
    <property type="match status" value="1"/>
</dbReference>
<comment type="similarity">
    <text evidence="1 2">Belongs to the complex I subunit 6 family.</text>
</comment>
<proteinExistence type="inferred from homology"/>
<keyword evidence="2" id="KW-0472">Membrane</keyword>
<comment type="catalytic activity">
    <reaction evidence="2">
        <text>a quinone + NADH + 5 H(+)(in) = a quinol + NAD(+) + 4 H(+)(out)</text>
        <dbReference type="Rhea" id="RHEA:57888"/>
        <dbReference type="ChEBI" id="CHEBI:15378"/>
        <dbReference type="ChEBI" id="CHEBI:24646"/>
        <dbReference type="ChEBI" id="CHEBI:57540"/>
        <dbReference type="ChEBI" id="CHEBI:57945"/>
        <dbReference type="ChEBI" id="CHEBI:132124"/>
    </reaction>
</comment>
<evidence type="ECO:0000313" key="3">
    <source>
        <dbReference type="EMBL" id="NIR75215.1"/>
    </source>
</evidence>
<keyword evidence="2" id="KW-0874">Quinone</keyword>
<accession>A0AAE4Z7H9</accession>
<evidence type="ECO:0000313" key="4">
    <source>
        <dbReference type="Proteomes" id="UP000702544"/>
    </source>
</evidence>
<dbReference type="PANTHER" id="PTHR33269">
    <property type="entry name" value="NADH-UBIQUINONE OXIDOREDUCTASE CHAIN 6"/>
    <property type="match status" value="1"/>
</dbReference>
<dbReference type="AlphaFoldDB" id="A0AAE4Z7H9"/>
<dbReference type="PANTHER" id="PTHR33269:SF17">
    <property type="entry name" value="NADH-UBIQUINONE OXIDOREDUCTASE CHAIN 6"/>
    <property type="match status" value="1"/>
</dbReference>
<dbReference type="InterPro" id="IPR042106">
    <property type="entry name" value="Nuo/plastoQ_OxRdtase_6_NuoJ"/>
</dbReference>
<feature type="transmembrane region" description="Helical" evidence="2">
    <location>
        <begin position="6"/>
        <end position="23"/>
    </location>
</feature>
<reference evidence="3 4" key="1">
    <citation type="submission" date="2020-01" db="EMBL/GenBank/DDBJ databases">
        <title>Genomes assembled from Gulf of Kutch pelagic sediment metagenomes.</title>
        <authorList>
            <person name="Chandrashekar M."/>
            <person name="Mahajan M.S."/>
            <person name="Dave K.J."/>
            <person name="Vatsa P."/>
            <person name="Nathani N.M."/>
        </authorList>
    </citation>
    <scope>NUCLEOTIDE SEQUENCE [LARGE SCALE GENOMIC DNA]</scope>
    <source>
        <strain evidence="3">KS3-K002</strain>
    </source>
</reference>
<dbReference type="Pfam" id="PF00499">
    <property type="entry name" value="Oxidored_q3"/>
    <property type="match status" value="1"/>
</dbReference>
<comment type="caution">
    <text evidence="3">The sequence shown here is derived from an EMBL/GenBank/DDBJ whole genome shotgun (WGS) entry which is preliminary data.</text>
</comment>
<gene>
    <name evidence="3" type="ORF">GWO12_08900</name>
</gene>
<comment type="function">
    <text evidence="2">NDH-1 shuttles electrons from NADH, via FMN and iron-sulfur (Fe-S) centers, to quinones in the respiratory chain. Couples the redox reaction to proton translocation (for every two electrons transferred, four hydrogen ions are translocated across the cytoplasmic membrane), and thus conserves the redox energy in a proton gradient.</text>
</comment>
<feature type="transmembrane region" description="Helical" evidence="2">
    <location>
        <begin position="91"/>
        <end position="111"/>
    </location>
</feature>
<dbReference type="GO" id="GO:0005886">
    <property type="term" value="C:plasma membrane"/>
    <property type="evidence" value="ECO:0007669"/>
    <property type="project" value="UniProtKB-SubCell"/>
</dbReference>
<dbReference type="InterPro" id="IPR001457">
    <property type="entry name" value="NADH_UbQ/plastoQ_OxRdtase_su6"/>
</dbReference>